<feature type="transmembrane region" description="Helical" evidence="2">
    <location>
        <begin position="21"/>
        <end position="41"/>
    </location>
</feature>
<dbReference type="RefSeq" id="WP_006373166.1">
    <property type="nucleotide sequence ID" value="NZ_CP085887.1"/>
</dbReference>
<organism evidence="3 4">
    <name type="scientific">Gordonia polyisoprenivorans</name>
    <dbReference type="NCBI Taxonomy" id="84595"/>
    <lineage>
        <taxon>Bacteria</taxon>
        <taxon>Bacillati</taxon>
        <taxon>Actinomycetota</taxon>
        <taxon>Actinomycetes</taxon>
        <taxon>Mycobacteriales</taxon>
        <taxon>Gordoniaceae</taxon>
        <taxon>Gordonia</taxon>
    </lineage>
</organism>
<reference evidence="3 4" key="1">
    <citation type="submission" date="2020-04" db="EMBL/GenBank/DDBJ databases">
        <title>MicrobeNet Type strains.</title>
        <authorList>
            <person name="Nicholson A.C."/>
        </authorList>
    </citation>
    <scope>NUCLEOTIDE SEQUENCE [LARGE SCALE GENOMIC DNA]</scope>
    <source>
        <strain evidence="3 4">ATCC BAA-14</strain>
    </source>
</reference>
<accession>A0A846WT96</accession>
<feature type="transmembrane region" description="Helical" evidence="2">
    <location>
        <begin position="216"/>
        <end position="240"/>
    </location>
</feature>
<keyword evidence="2" id="KW-0472">Membrane</keyword>
<feature type="transmembrane region" description="Helical" evidence="2">
    <location>
        <begin position="346"/>
        <end position="365"/>
    </location>
</feature>
<feature type="transmembrane region" description="Helical" evidence="2">
    <location>
        <begin position="377"/>
        <end position="400"/>
    </location>
</feature>
<evidence type="ECO:0000256" key="1">
    <source>
        <dbReference type="SAM" id="MobiDB-lite"/>
    </source>
</evidence>
<comment type="caution">
    <text evidence="3">The sequence shown here is derived from an EMBL/GenBank/DDBJ whole genome shotgun (WGS) entry which is preliminary data.</text>
</comment>
<name>A0A846WT96_9ACTN</name>
<evidence type="ECO:0000313" key="3">
    <source>
        <dbReference type="EMBL" id="NKY04918.1"/>
    </source>
</evidence>
<protein>
    <recommendedName>
        <fullName evidence="5">DUF2029 domain-containing protein</fullName>
    </recommendedName>
</protein>
<sequence length="483" mass="53362">MSDRLSTTFRYGRVTLSRRGDLILILTVSLLLTLLFMYWSYEVKIKCVGPPFFPDGRSHKWPVGDPHAIIPCYSDLAYLWVGRDINNHVFPYIHGGIGANGQLFGGSVEYPVLSGILMWLGAIGAHTDVDFFRHSAALLAPFGVVITAMLAVLTRWNVLWWAMTPPLILYAFHNWELPVVATAVGAVAVMAWGASIKPSTGERRMSLRTSAILASILLAIGFCLKLYPGFFVLPLAIYVLTGGLRGRRALDWIGAAWVAITAALTVVVIQLPFMVLGYDGWRAALTFQGKRRADVDTNSIWYWGLRHLTGGQDGTYNSIVGVLSPTLIVCAFVVAVYFGWRQYNRTGLYPWIGVSAAMLAGFMVFHKVHSPQYTLWILPFFVLLRVRWPVIVAYLIADFILDTTIFRLFGIYVSGEPMKWWVMAGVNVGVWVHAVLLVYLIGAFVSAGLREPLASIGRHPDLTDAASSEPDDAPPGQRVPAGA</sequence>
<feature type="region of interest" description="Disordered" evidence="1">
    <location>
        <begin position="462"/>
        <end position="483"/>
    </location>
</feature>
<feature type="transmembrane region" description="Helical" evidence="2">
    <location>
        <begin position="136"/>
        <end position="157"/>
    </location>
</feature>
<proteinExistence type="predicted"/>
<dbReference type="Proteomes" id="UP000563898">
    <property type="component" value="Unassembled WGS sequence"/>
</dbReference>
<evidence type="ECO:0000256" key="2">
    <source>
        <dbReference type="SAM" id="Phobius"/>
    </source>
</evidence>
<feature type="transmembrane region" description="Helical" evidence="2">
    <location>
        <begin position="177"/>
        <end position="195"/>
    </location>
</feature>
<evidence type="ECO:0008006" key="5">
    <source>
        <dbReference type="Google" id="ProtNLM"/>
    </source>
</evidence>
<keyword evidence="2" id="KW-0812">Transmembrane</keyword>
<feature type="transmembrane region" description="Helical" evidence="2">
    <location>
        <begin position="420"/>
        <end position="449"/>
    </location>
</feature>
<evidence type="ECO:0000313" key="4">
    <source>
        <dbReference type="Proteomes" id="UP000563898"/>
    </source>
</evidence>
<keyword evidence="2" id="KW-1133">Transmembrane helix</keyword>
<feature type="transmembrane region" description="Helical" evidence="2">
    <location>
        <begin position="252"/>
        <end position="278"/>
    </location>
</feature>
<feature type="transmembrane region" description="Helical" evidence="2">
    <location>
        <begin position="316"/>
        <end position="340"/>
    </location>
</feature>
<gene>
    <name evidence="3" type="ORF">HGA05_25475</name>
</gene>
<dbReference type="EMBL" id="JAAXPC010000025">
    <property type="protein sequence ID" value="NKY04918.1"/>
    <property type="molecule type" value="Genomic_DNA"/>
</dbReference>
<dbReference type="AlphaFoldDB" id="A0A846WT96"/>